<organism evidence="9 10">
    <name type="scientific">Parvularcula marina</name>
    <dbReference type="NCBI Taxonomy" id="2292771"/>
    <lineage>
        <taxon>Bacteria</taxon>
        <taxon>Pseudomonadati</taxon>
        <taxon>Pseudomonadota</taxon>
        <taxon>Alphaproteobacteria</taxon>
        <taxon>Parvularculales</taxon>
        <taxon>Parvularculaceae</taxon>
        <taxon>Parvularcula</taxon>
    </lineage>
</organism>
<evidence type="ECO:0000256" key="1">
    <source>
        <dbReference type="ARBA" id="ARBA00000632"/>
    </source>
</evidence>
<evidence type="ECO:0000313" key="9">
    <source>
        <dbReference type="EMBL" id="RFB06055.1"/>
    </source>
</evidence>
<evidence type="ECO:0000256" key="2">
    <source>
        <dbReference type="ARBA" id="ARBA00022529"/>
    </source>
</evidence>
<proteinExistence type="inferred from homology"/>
<dbReference type="GO" id="GO:0016998">
    <property type="term" value="P:cell wall macromolecule catabolic process"/>
    <property type="evidence" value="ECO:0007669"/>
    <property type="project" value="InterPro"/>
</dbReference>
<dbReference type="GO" id="GO:0042742">
    <property type="term" value="P:defense response to bacterium"/>
    <property type="evidence" value="ECO:0007669"/>
    <property type="project" value="UniProtKB-KW"/>
</dbReference>
<comment type="catalytic activity">
    <reaction evidence="1 7">
        <text>Hydrolysis of (1-&gt;4)-beta-linkages between N-acetylmuramic acid and N-acetyl-D-glucosamine residues in a peptidoglycan and between N-acetyl-D-glucosamine residues in chitodextrins.</text>
        <dbReference type="EC" id="3.2.1.17"/>
    </reaction>
</comment>
<dbReference type="AlphaFoldDB" id="A0A371RKS6"/>
<keyword evidence="2 7" id="KW-0929">Antimicrobial</keyword>
<dbReference type="GO" id="GO:0009253">
    <property type="term" value="P:peptidoglycan catabolic process"/>
    <property type="evidence" value="ECO:0007669"/>
    <property type="project" value="InterPro"/>
</dbReference>
<dbReference type="Gene3D" id="1.10.530.40">
    <property type="match status" value="1"/>
</dbReference>
<dbReference type="InterPro" id="IPR023347">
    <property type="entry name" value="Lysozyme_dom_sf"/>
</dbReference>
<dbReference type="InterPro" id="IPR023346">
    <property type="entry name" value="Lysozyme-like_dom_sf"/>
</dbReference>
<dbReference type="InParanoid" id="A0A371RKS6"/>
<dbReference type="EC" id="3.2.1.17" evidence="7"/>
<name>A0A371RKS6_9PROT</name>
<dbReference type="GO" id="GO:0031640">
    <property type="term" value="P:killing of cells of another organism"/>
    <property type="evidence" value="ECO:0007669"/>
    <property type="project" value="UniProtKB-KW"/>
</dbReference>
<dbReference type="Proteomes" id="UP000264589">
    <property type="component" value="Unassembled WGS sequence"/>
</dbReference>
<dbReference type="InterPro" id="IPR002196">
    <property type="entry name" value="Glyco_hydro_24"/>
</dbReference>
<dbReference type="RefSeq" id="WP_116392688.1">
    <property type="nucleotide sequence ID" value="NZ_QUQO01000001.1"/>
</dbReference>
<feature type="transmembrane region" description="Helical" evidence="8">
    <location>
        <begin position="240"/>
        <end position="265"/>
    </location>
</feature>
<sequence length="333" mass="36232">MKTGDTGLNLIKAYEGLRLSAQSEPLPGAQAGDRDAVSWSVGYGHKATAGAGMTVTEREASRLLQEDISPIENLIRTTVRAPLNQNEHDALVSLIFNIGEENFRRSTVLQKLNDGDKLGAAEAFERWSRARVDGKLVKLDGLVRRRAAEKSLFLMPTDAELVVPTSEVMPADECDGAIRSEAAINNAPLFDLKEFRRDRNRQLTPEETEQRLTALYHAQQALTGDPAKMIISKAEEREDIGVTVGAAMAGLMALATTLLGGLLVLSEYLPGTLATVGIGGDIIALIEANLPRWLLVGGGVALYFIAYVLVKRANRHGIKRRRAMEVARVQHAD</sequence>
<evidence type="ECO:0000256" key="8">
    <source>
        <dbReference type="SAM" id="Phobius"/>
    </source>
</evidence>
<evidence type="ECO:0000256" key="7">
    <source>
        <dbReference type="RuleBase" id="RU003788"/>
    </source>
</evidence>
<dbReference type="SUPFAM" id="SSF53955">
    <property type="entry name" value="Lysozyme-like"/>
    <property type="match status" value="1"/>
</dbReference>
<keyword evidence="4 7" id="KW-0378">Hydrolase</keyword>
<evidence type="ECO:0000256" key="6">
    <source>
        <dbReference type="ARBA" id="ARBA00023295"/>
    </source>
</evidence>
<dbReference type="Pfam" id="PF00959">
    <property type="entry name" value="Phage_lysozyme"/>
    <property type="match status" value="1"/>
</dbReference>
<dbReference type="PANTHER" id="PTHR38107:SF3">
    <property type="entry name" value="LYSOZYME RRRD-RELATED"/>
    <property type="match status" value="1"/>
</dbReference>
<reference evidence="9 10" key="1">
    <citation type="submission" date="2018-08" db="EMBL/GenBank/DDBJ databases">
        <title>Parvularcula sp. SM1705, isolated from surface water of the South Sea China.</title>
        <authorList>
            <person name="Sun L."/>
        </authorList>
    </citation>
    <scope>NUCLEOTIDE SEQUENCE [LARGE SCALE GENOMIC DNA]</scope>
    <source>
        <strain evidence="9 10">SM1705</strain>
    </source>
</reference>
<keyword evidence="5" id="KW-1035">Host cytoplasm</keyword>
<comment type="caution">
    <text evidence="9">The sequence shown here is derived from an EMBL/GenBank/DDBJ whole genome shotgun (WGS) entry which is preliminary data.</text>
</comment>
<dbReference type="OrthoDB" id="5327667at2"/>
<dbReference type="InterPro" id="IPR033907">
    <property type="entry name" value="Endolysin_autolysin"/>
</dbReference>
<keyword evidence="10" id="KW-1185">Reference proteome</keyword>
<evidence type="ECO:0000256" key="5">
    <source>
        <dbReference type="ARBA" id="ARBA00023200"/>
    </source>
</evidence>
<protein>
    <recommendedName>
        <fullName evidence="7">Lysozyme</fullName>
        <ecNumber evidence="7">3.2.1.17</ecNumber>
    </recommendedName>
</protein>
<dbReference type="EMBL" id="QUQO01000001">
    <property type="protein sequence ID" value="RFB06055.1"/>
    <property type="molecule type" value="Genomic_DNA"/>
</dbReference>
<dbReference type="GO" id="GO:0003796">
    <property type="term" value="F:lysozyme activity"/>
    <property type="evidence" value="ECO:0007669"/>
    <property type="project" value="UniProtKB-EC"/>
</dbReference>
<dbReference type="InterPro" id="IPR034690">
    <property type="entry name" value="Endolysin_T4_type"/>
</dbReference>
<keyword evidence="8" id="KW-0812">Transmembrane</keyword>
<evidence type="ECO:0000256" key="4">
    <source>
        <dbReference type="ARBA" id="ARBA00022801"/>
    </source>
</evidence>
<dbReference type="PANTHER" id="PTHR38107">
    <property type="match status" value="1"/>
</dbReference>
<comment type="similarity">
    <text evidence="7">Belongs to the glycosyl hydrolase 24 family.</text>
</comment>
<keyword evidence="3 7" id="KW-0081">Bacteriolytic enzyme</keyword>
<gene>
    <name evidence="9" type="ORF">DX908_12755</name>
</gene>
<keyword evidence="8" id="KW-0472">Membrane</keyword>
<dbReference type="CDD" id="cd00737">
    <property type="entry name" value="lyz_endolysin_autolysin"/>
    <property type="match status" value="1"/>
</dbReference>
<accession>A0A371RKS6</accession>
<dbReference type="InterPro" id="IPR051018">
    <property type="entry name" value="Bacteriophage_GH24"/>
</dbReference>
<dbReference type="HAMAP" id="MF_04110">
    <property type="entry name" value="ENDOLYSIN_T4"/>
    <property type="match status" value="1"/>
</dbReference>
<evidence type="ECO:0000313" key="10">
    <source>
        <dbReference type="Proteomes" id="UP000264589"/>
    </source>
</evidence>
<feature type="transmembrane region" description="Helical" evidence="8">
    <location>
        <begin position="293"/>
        <end position="310"/>
    </location>
</feature>
<keyword evidence="8" id="KW-1133">Transmembrane helix</keyword>
<evidence type="ECO:0000256" key="3">
    <source>
        <dbReference type="ARBA" id="ARBA00022638"/>
    </source>
</evidence>
<keyword evidence="6 7" id="KW-0326">Glycosidase</keyword>